<dbReference type="PANTHER" id="PTHR30561:SF0">
    <property type="entry name" value="GUANIDINIUM EXPORTER"/>
    <property type="match status" value="1"/>
</dbReference>
<reference evidence="9 10" key="1">
    <citation type="submission" date="2024-06" db="EMBL/GenBank/DDBJ databases">
        <title>The Natural Products Discovery Center: Release of the First 8490 Sequenced Strains for Exploring Actinobacteria Biosynthetic Diversity.</title>
        <authorList>
            <person name="Kalkreuter E."/>
            <person name="Kautsar S.A."/>
            <person name="Yang D."/>
            <person name="Bader C.D."/>
            <person name="Teijaro C.N."/>
            <person name="Fluegel L."/>
            <person name="Davis C.M."/>
            <person name="Simpson J.R."/>
            <person name="Lauterbach L."/>
            <person name="Steele A.D."/>
            <person name="Gui C."/>
            <person name="Meng S."/>
            <person name="Li G."/>
            <person name="Viehrig K."/>
            <person name="Ye F."/>
            <person name="Su P."/>
            <person name="Kiefer A.F."/>
            <person name="Nichols A."/>
            <person name="Cepeda A.J."/>
            <person name="Yan W."/>
            <person name="Fan B."/>
            <person name="Jiang Y."/>
            <person name="Adhikari A."/>
            <person name="Zheng C.-J."/>
            <person name="Schuster L."/>
            <person name="Cowan T.M."/>
            <person name="Smanski M.J."/>
            <person name="Chevrette M.G."/>
            <person name="De Carvalho L.P.S."/>
            <person name="Shen B."/>
        </authorList>
    </citation>
    <scope>NUCLEOTIDE SEQUENCE [LARGE SCALE GENOMIC DNA]</scope>
    <source>
        <strain evidence="9 10">NPDC038104</strain>
    </source>
</reference>
<sequence length="105" mass="10961">MSAWLVLIVSGLLETVWAVALNASRGFSRLVPSLLFAVALLLSMGGLAYAMRSIPIGTGYAVWVGIGAVGTALYGMFFLHEPATAARLICLALIVGGVVGLKFLH</sequence>
<keyword evidence="3" id="KW-1003">Cell membrane</keyword>
<gene>
    <name evidence="9" type="ORF">AB0E65_25385</name>
</gene>
<dbReference type="PANTHER" id="PTHR30561">
    <property type="entry name" value="SMR FAMILY PROTON-DEPENDENT DRUG EFFLUX TRANSPORTER SUGE"/>
    <property type="match status" value="1"/>
</dbReference>
<evidence type="ECO:0000256" key="2">
    <source>
        <dbReference type="ARBA" id="ARBA00022448"/>
    </source>
</evidence>
<keyword evidence="6 8" id="KW-0472">Membrane</keyword>
<dbReference type="InterPro" id="IPR045324">
    <property type="entry name" value="Small_multidrug_res"/>
</dbReference>
<evidence type="ECO:0000256" key="1">
    <source>
        <dbReference type="ARBA" id="ARBA00004651"/>
    </source>
</evidence>
<comment type="subcellular location">
    <subcellularLocation>
        <location evidence="1 7">Cell membrane</location>
        <topology evidence="1 7">Multi-pass membrane protein</topology>
    </subcellularLocation>
</comment>
<evidence type="ECO:0000256" key="3">
    <source>
        <dbReference type="ARBA" id="ARBA00022475"/>
    </source>
</evidence>
<comment type="caution">
    <text evidence="9">The sequence shown here is derived from an EMBL/GenBank/DDBJ whole genome shotgun (WGS) entry which is preliminary data.</text>
</comment>
<dbReference type="Gene3D" id="1.10.3730.20">
    <property type="match status" value="1"/>
</dbReference>
<keyword evidence="2" id="KW-0813">Transport</keyword>
<evidence type="ECO:0000256" key="8">
    <source>
        <dbReference type="SAM" id="Phobius"/>
    </source>
</evidence>
<feature type="transmembrane region" description="Helical" evidence="8">
    <location>
        <begin position="60"/>
        <end position="79"/>
    </location>
</feature>
<proteinExistence type="inferred from homology"/>
<keyword evidence="5 8" id="KW-1133">Transmembrane helix</keyword>
<evidence type="ECO:0000256" key="4">
    <source>
        <dbReference type="ARBA" id="ARBA00022692"/>
    </source>
</evidence>
<evidence type="ECO:0000256" key="5">
    <source>
        <dbReference type="ARBA" id="ARBA00022989"/>
    </source>
</evidence>
<dbReference type="EMBL" id="JBEZUR010000060">
    <property type="protein sequence ID" value="MEU3557516.1"/>
    <property type="molecule type" value="Genomic_DNA"/>
</dbReference>
<feature type="transmembrane region" description="Helical" evidence="8">
    <location>
        <begin position="85"/>
        <end position="104"/>
    </location>
</feature>
<comment type="similarity">
    <text evidence="7">Belongs to the drug/metabolite transporter (DMT) superfamily. Small multidrug resistance (SMR) (TC 2.A.7.1) family.</text>
</comment>
<evidence type="ECO:0000313" key="9">
    <source>
        <dbReference type="EMBL" id="MEU3557516.1"/>
    </source>
</evidence>
<accession>A0ABV2YP54</accession>
<dbReference type="Proteomes" id="UP001550850">
    <property type="component" value="Unassembled WGS sequence"/>
</dbReference>
<keyword evidence="4 7" id="KW-0812">Transmembrane</keyword>
<name>A0ABV2YP54_9ACTN</name>
<dbReference type="Pfam" id="PF00893">
    <property type="entry name" value="Multi_Drug_Res"/>
    <property type="match status" value="1"/>
</dbReference>
<evidence type="ECO:0000256" key="6">
    <source>
        <dbReference type="ARBA" id="ARBA00023136"/>
    </source>
</evidence>
<evidence type="ECO:0000256" key="7">
    <source>
        <dbReference type="RuleBase" id="RU003942"/>
    </source>
</evidence>
<protein>
    <submittedName>
        <fullName evidence="9">SMR family transporter</fullName>
    </submittedName>
</protein>
<keyword evidence="10" id="KW-1185">Reference proteome</keyword>
<evidence type="ECO:0000313" key="10">
    <source>
        <dbReference type="Proteomes" id="UP001550850"/>
    </source>
</evidence>
<organism evidence="9 10">
    <name type="scientific">Streptomyces fragilis</name>
    <dbReference type="NCBI Taxonomy" id="67301"/>
    <lineage>
        <taxon>Bacteria</taxon>
        <taxon>Bacillati</taxon>
        <taxon>Actinomycetota</taxon>
        <taxon>Actinomycetes</taxon>
        <taxon>Kitasatosporales</taxon>
        <taxon>Streptomycetaceae</taxon>
        <taxon>Streptomyces</taxon>
    </lineage>
</organism>
<dbReference type="InterPro" id="IPR000390">
    <property type="entry name" value="Small_drug/metabolite_transptr"/>
</dbReference>
<feature type="transmembrane region" description="Helical" evidence="8">
    <location>
        <begin position="34"/>
        <end position="51"/>
    </location>
</feature>
<dbReference type="SUPFAM" id="SSF103481">
    <property type="entry name" value="Multidrug resistance efflux transporter EmrE"/>
    <property type="match status" value="1"/>
</dbReference>
<dbReference type="InterPro" id="IPR037185">
    <property type="entry name" value="EmrE-like"/>
</dbReference>
<dbReference type="RefSeq" id="WP_108955727.1">
    <property type="nucleotide sequence ID" value="NZ_BEVZ01000006.1"/>
</dbReference>